<evidence type="ECO:0000256" key="1">
    <source>
        <dbReference type="SAM" id="SignalP"/>
    </source>
</evidence>
<keyword evidence="1" id="KW-0732">Signal</keyword>
<evidence type="ECO:0008006" key="4">
    <source>
        <dbReference type="Google" id="ProtNLM"/>
    </source>
</evidence>
<gene>
    <name evidence="2" type="ORF">RM533_05360</name>
</gene>
<dbReference type="RefSeq" id="WP_311340189.1">
    <property type="nucleotide sequence ID" value="NZ_JAVRHS010000003.1"/>
</dbReference>
<dbReference type="Proteomes" id="UP001259803">
    <property type="component" value="Unassembled WGS sequence"/>
</dbReference>
<organism evidence="2 3">
    <name type="scientific">Croceicoccus esteveae</name>
    <dbReference type="NCBI Taxonomy" id="3075597"/>
    <lineage>
        <taxon>Bacteria</taxon>
        <taxon>Pseudomonadati</taxon>
        <taxon>Pseudomonadota</taxon>
        <taxon>Alphaproteobacteria</taxon>
        <taxon>Sphingomonadales</taxon>
        <taxon>Erythrobacteraceae</taxon>
        <taxon>Croceicoccus</taxon>
    </lineage>
</organism>
<proteinExistence type="predicted"/>
<keyword evidence="3" id="KW-1185">Reference proteome</keyword>
<comment type="caution">
    <text evidence="2">The sequence shown here is derived from an EMBL/GenBank/DDBJ whole genome shotgun (WGS) entry which is preliminary data.</text>
</comment>
<evidence type="ECO:0000313" key="3">
    <source>
        <dbReference type="Proteomes" id="UP001259803"/>
    </source>
</evidence>
<evidence type="ECO:0000313" key="2">
    <source>
        <dbReference type="EMBL" id="MDT0575606.1"/>
    </source>
</evidence>
<feature type="chain" id="PRO_5047258499" description="Spore coat protein U domain-containing protein" evidence="1">
    <location>
        <begin position="28"/>
        <end position="309"/>
    </location>
</feature>
<feature type="signal peptide" evidence="1">
    <location>
        <begin position="1"/>
        <end position="27"/>
    </location>
</feature>
<dbReference type="EMBL" id="JAVRHS010000003">
    <property type="protein sequence ID" value="MDT0575606.1"/>
    <property type="molecule type" value="Genomic_DNA"/>
</dbReference>
<name>A0ABU2ZG83_9SPHN</name>
<sequence>MHRSDRVRLAGACCAALLAIAALPAAAQDASEPCDIDLRVDQTVQWRGPHGRGYEVLSDAPAFEPLRVSILHRGSACRFYLTATPARSSDPVLVGPTNVLVYDLLTDPNGPSVLTPEYFGTTASQIHGEFTGEPIQELVFYVAIPSGQFVGQGVYRGQAALRAFRVDPEGPVLLAEVPIPVQVAVASTLQVRSDSFGPDRRSMAIDLGALDREHLETMEFQVLTNAAVTMRLESVHGGMLAHDAGAPGLPYEVSLAGERLRLQQPAMHRITSVDSQHQSIPFQIIVTPPDGLLAAGSYRDLLTITFTTD</sequence>
<protein>
    <recommendedName>
        <fullName evidence="4">Spore coat protein U domain-containing protein</fullName>
    </recommendedName>
</protein>
<accession>A0ABU2ZG83</accession>
<reference evidence="2 3" key="1">
    <citation type="submission" date="2023-09" db="EMBL/GenBank/DDBJ databases">
        <authorList>
            <person name="Rey-Velasco X."/>
        </authorList>
    </citation>
    <scope>NUCLEOTIDE SEQUENCE [LARGE SCALE GENOMIC DNA]</scope>
    <source>
        <strain evidence="2 3">F390</strain>
    </source>
</reference>